<protein>
    <submittedName>
        <fullName evidence="10">Biopolymer transport protein ExbB</fullName>
    </submittedName>
</protein>
<organism evidence="10 11">
    <name type="scientific">Umboniibacter marinipuniceus</name>
    <dbReference type="NCBI Taxonomy" id="569599"/>
    <lineage>
        <taxon>Bacteria</taxon>
        <taxon>Pseudomonadati</taxon>
        <taxon>Pseudomonadota</taxon>
        <taxon>Gammaproteobacteria</taxon>
        <taxon>Cellvibrionales</taxon>
        <taxon>Cellvibrionaceae</taxon>
        <taxon>Umboniibacter</taxon>
    </lineage>
</organism>
<evidence type="ECO:0000256" key="1">
    <source>
        <dbReference type="ARBA" id="ARBA00004651"/>
    </source>
</evidence>
<dbReference type="PANTHER" id="PTHR30625">
    <property type="entry name" value="PROTEIN TOLQ"/>
    <property type="match status" value="1"/>
</dbReference>
<dbReference type="PANTHER" id="PTHR30625:SF11">
    <property type="entry name" value="MOTA_TOLQ_EXBB PROTON CHANNEL DOMAIN-CONTAINING PROTEIN"/>
    <property type="match status" value="1"/>
</dbReference>
<dbReference type="EMBL" id="REFJ01000002">
    <property type="protein sequence ID" value="RMA81170.1"/>
    <property type="molecule type" value="Genomic_DNA"/>
</dbReference>
<dbReference type="Pfam" id="PF01618">
    <property type="entry name" value="MotA_ExbB"/>
    <property type="match status" value="1"/>
</dbReference>
<gene>
    <name evidence="10" type="ORF">DFR27_0968</name>
</gene>
<evidence type="ECO:0000256" key="4">
    <source>
        <dbReference type="ARBA" id="ARBA00022989"/>
    </source>
</evidence>
<feature type="transmembrane region" description="Helical" evidence="8">
    <location>
        <begin position="6"/>
        <end position="27"/>
    </location>
</feature>
<dbReference type="InterPro" id="IPR050790">
    <property type="entry name" value="ExbB/TolQ_transport"/>
</dbReference>
<dbReference type="AlphaFoldDB" id="A0A3M0A8J1"/>
<keyword evidence="11" id="KW-1185">Reference proteome</keyword>
<evidence type="ECO:0000256" key="7">
    <source>
        <dbReference type="SAM" id="MobiDB-lite"/>
    </source>
</evidence>
<keyword evidence="3 8" id="KW-0812">Transmembrane</keyword>
<name>A0A3M0A8J1_9GAMM</name>
<accession>A0A3M0A8J1</accession>
<dbReference type="RefSeq" id="WP_211327566.1">
    <property type="nucleotide sequence ID" value="NZ_REFJ01000002.1"/>
</dbReference>
<comment type="caution">
    <text evidence="10">The sequence shown here is derived from an EMBL/GenBank/DDBJ whole genome shotgun (WGS) entry which is preliminary data.</text>
</comment>
<feature type="transmembrane region" description="Helical" evidence="8">
    <location>
        <begin position="107"/>
        <end position="131"/>
    </location>
</feature>
<keyword evidence="5 8" id="KW-0472">Membrane</keyword>
<dbReference type="GO" id="GO:0005886">
    <property type="term" value="C:plasma membrane"/>
    <property type="evidence" value="ECO:0007669"/>
    <property type="project" value="UniProtKB-SubCell"/>
</dbReference>
<keyword evidence="4 8" id="KW-1133">Transmembrane helix</keyword>
<feature type="region of interest" description="Disordered" evidence="7">
    <location>
        <begin position="206"/>
        <end position="251"/>
    </location>
</feature>
<keyword evidence="6" id="KW-0813">Transport</keyword>
<evidence type="ECO:0000313" key="11">
    <source>
        <dbReference type="Proteomes" id="UP000267187"/>
    </source>
</evidence>
<evidence type="ECO:0000259" key="9">
    <source>
        <dbReference type="Pfam" id="PF01618"/>
    </source>
</evidence>
<reference evidence="10 11" key="1">
    <citation type="submission" date="2018-10" db="EMBL/GenBank/DDBJ databases">
        <title>Genomic Encyclopedia of Type Strains, Phase IV (KMG-IV): sequencing the most valuable type-strain genomes for metagenomic binning, comparative biology and taxonomic classification.</title>
        <authorList>
            <person name="Goeker M."/>
        </authorList>
    </citation>
    <scope>NUCLEOTIDE SEQUENCE [LARGE SCALE GENOMIC DNA]</scope>
    <source>
        <strain evidence="10 11">DSM 25080</strain>
    </source>
</reference>
<comment type="subcellular location">
    <subcellularLocation>
        <location evidence="1">Cell membrane</location>
        <topology evidence="1">Multi-pass membrane protein</topology>
    </subcellularLocation>
    <subcellularLocation>
        <location evidence="6">Membrane</location>
        <topology evidence="6">Multi-pass membrane protein</topology>
    </subcellularLocation>
</comment>
<dbReference type="GO" id="GO:0017038">
    <property type="term" value="P:protein import"/>
    <property type="evidence" value="ECO:0007669"/>
    <property type="project" value="TreeGrafter"/>
</dbReference>
<evidence type="ECO:0000256" key="5">
    <source>
        <dbReference type="ARBA" id="ARBA00023136"/>
    </source>
</evidence>
<sequence>MYDILMAGGWLMLPLVLCSIAVVAIALERYWALLPTNILPKNLTAEVWHQYKDQGQLSNDKLRSLRNSSPLGHILAAGIANASHGRDTVKESMEAAASQVLHDLERFLTALGVIATIAPLIGLLGTVTGMIDVFAAIVTEGTSDASLLAGGISKALITTAAGLSVAIPATMLDRYFGRRIESIAVSLEKECVKFVDAMFAQPSIKSPAKNSAAKRVPAKASATEQKAPVKKAVAQKTATKKNTSKKGEESS</sequence>
<feature type="transmembrane region" description="Helical" evidence="8">
    <location>
        <begin position="151"/>
        <end position="172"/>
    </location>
</feature>
<dbReference type="Proteomes" id="UP000267187">
    <property type="component" value="Unassembled WGS sequence"/>
</dbReference>
<comment type="similarity">
    <text evidence="6">Belongs to the exbB/tolQ family.</text>
</comment>
<keyword evidence="6" id="KW-0653">Protein transport</keyword>
<proteinExistence type="inferred from homology"/>
<keyword evidence="2" id="KW-1003">Cell membrane</keyword>
<feature type="domain" description="MotA/TolQ/ExbB proton channel" evidence="9">
    <location>
        <begin position="68"/>
        <end position="188"/>
    </location>
</feature>
<evidence type="ECO:0000313" key="10">
    <source>
        <dbReference type="EMBL" id="RMA81170.1"/>
    </source>
</evidence>
<dbReference type="InterPro" id="IPR002898">
    <property type="entry name" value="MotA_ExbB_proton_chnl"/>
</dbReference>
<evidence type="ECO:0000256" key="8">
    <source>
        <dbReference type="SAM" id="Phobius"/>
    </source>
</evidence>
<evidence type="ECO:0000256" key="3">
    <source>
        <dbReference type="ARBA" id="ARBA00022692"/>
    </source>
</evidence>
<evidence type="ECO:0000256" key="2">
    <source>
        <dbReference type="ARBA" id="ARBA00022475"/>
    </source>
</evidence>
<evidence type="ECO:0000256" key="6">
    <source>
        <dbReference type="RuleBase" id="RU004057"/>
    </source>
</evidence>